<dbReference type="Proteomes" id="UP000198931">
    <property type="component" value="Unassembled WGS sequence"/>
</dbReference>
<dbReference type="PROSITE" id="PS50995">
    <property type="entry name" value="HTH_MARR_2"/>
    <property type="match status" value="1"/>
</dbReference>
<proteinExistence type="predicted"/>
<keyword evidence="2" id="KW-0238">DNA-binding</keyword>
<evidence type="ECO:0000313" key="6">
    <source>
        <dbReference type="Proteomes" id="UP000198931"/>
    </source>
</evidence>
<dbReference type="OrthoDB" id="961069at2"/>
<dbReference type="GO" id="GO:0003700">
    <property type="term" value="F:DNA-binding transcription factor activity"/>
    <property type="evidence" value="ECO:0007669"/>
    <property type="project" value="InterPro"/>
</dbReference>
<organism evidence="5 6">
    <name type="scientific">Halpernia frigidisoli</name>
    <dbReference type="NCBI Taxonomy" id="1125876"/>
    <lineage>
        <taxon>Bacteria</taxon>
        <taxon>Pseudomonadati</taxon>
        <taxon>Bacteroidota</taxon>
        <taxon>Flavobacteriia</taxon>
        <taxon>Flavobacteriales</taxon>
        <taxon>Weeksellaceae</taxon>
        <taxon>Chryseobacterium group</taxon>
        <taxon>Halpernia</taxon>
    </lineage>
</organism>
<gene>
    <name evidence="5" type="ORF">SAMN05443292_0604</name>
</gene>
<evidence type="ECO:0000256" key="2">
    <source>
        <dbReference type="ARBA" id="ARBA00023125"/>
    </source>
</evidence>
<reference evidence="5 6" key="1">
    <citation type="submission" date="2016-10" db="EMBL/GenBank/DDBJ databases">
        <authorList>
            <person name="de Groot N.N."/>
        </authorList>
    </citation>
    <scope>NUCLEOTIDE SEQUENCE [LARGE SCALE GENOMIC DNA]</scope>
    <source>
        <strain evidence="5 6">DSM 26000</strain>
    </source>
</reference>
<dbReference type="Pfam" id="PF13463">
    <property type="entry name" value="HTH_27"/>
    <property type="match status" value="1"/>
</dbReference>
<evidence type="ECO:0000256" key="3">
    <source>
        <dbReference type="ARBA" id="ARBA00023163"/>
    </source>
</evidence>
<keyword evidence="3" id="KW-0804">Transcription</keyword>
<evidence type="ECO:0000313" key="5">
    <source>
        <dbReference type="EMBL" id="SFH88367.1"/>
    </source>
</evidence>
<sequence>MSINLIMDLLVEVKAFEKEAHKNNCTVEDFRHFLNEKAYEEENPINLADKFDLKVNNFENEITKQILLLGRYGKQLIRKGLENHPDLVNEDFTYLYRLMDYDSLTKTQLIEKNGHEKQSGIEIIKRLTKNDLVSETPDENDKRSVRVSVTEKGRKVFKDSMEDITVVSKIMCGNLDKEEKGELLKNLKKLNTFHNTIYVNKKSESLKELESMV</sequence>
<dbReference type="InterPro" id="IPR036388">
    <property type="entry name" value="WH-like_DNA-bd_sf"/>
</dbReference>
<dbReference type="GO" id="GO:0003677">
    <property type="term" value="F:DNA binding"/>
    <property type="evidence" value="ECO:0007669"/>
    <property type="project" value="UniProtKB-KW"/>
</dbReference>
<keyword evidence="1" id="KW-0805">Transcription regulation</keyword>
<dbReference type="AlphaFoldDB" id="A0A1I3DNR6"/>
<dbReference type="RefSeq" id="WP_090078665.1">
    <property type="nucleotide sequence ID" value="NZ_FOQT01000001.1"/>
</dbReference>
<dbReference type="PANTHER" id="PTHR42756">
    <property type="entry name" value="TRANSCRIPTIONAL REGULATOR, MARR"/>
    <property type="match status" value="1"/>
</dbReference>
<evidence type="ECO:0000256" key="1">
    <source>
        <dbReference type="ARBA" id="ARBA00023015"/>
    </source>
</evidence>
<dbReference type="PANTHER" id="PTHR42756:SF1">
    <property type="entry name" value="TRANSCRIPTIONAL REPRESSOR OF EMRAB OPERON"/>
    <property type="match status" value="1"/>
</dbReference>
<evidence type="ECO:0000259" key="4">
    <source>
        <dbReference type="PROSITE" id="PS50995"/>
    </source>
</evidence>
<dbReference type="SUPFAM" id="SSF46785">
    <property type="entry name" value="Winged helix' DNA-binding domain"/>
    <property type="match status" value="1"/>
</dbReference>
<accession>A0A1I3DNR6</accession>
<dbReference type="InterPro" id="IPR036390">
    <property type="entry name" value="WH_DNA-bd_sf"/>
</dbReference>
<dbReference type="SMART" id="SM00347">
    <property type="entry name" value="HTH_MARR"/>
    <property type="match status" value="1"/>
</dbReference>
<protein>
    <submittedName>
        <fullName evidence="5">Transcriptional regulator, MarR family</fullName>
    </submittedName>
</protein>
<dbReference type="InterPro" id="IPR000835">
    <property type="entry name" value="HTH_MarR-typ"/>
</dbReference>
<feature type="domain" description="HTH marR-type" evidence="4">
    <location>
        <begin position="59"/>
        <end position="192"/>
    </location>
</feature>
<keyword evidence="6" id="KW-1185">Reference proteome</keyword>
<name>A0A1I3DNR6_9FLAO</name>
<dbReference type="EMBL" id="FOQT01000001">
    <property type="protein sequence ID" value="SFH88367.1"/>
    <property type="molecule type" value="Genomic_DNA"/>
</dbReference>
<dbReference type="STRING" id="1125876.SAMN05443292_0604"/>
<dbReference type="Gene3D" id="1.10.10.10">
    <property type="entry name" value="Winged helix-like DNA-binding domain superfamily/Winged helix DNA-binding domain"/>
    <property type="match status" value="1"/>
</dbReference>